<gene>
    <name evidence="2" type="ORF">O181_037593</name>
</gene>
<name>A0A9Q3DBQ6_9BASI</name>
<dbReference type="AlphaFoldDB" id="A0A9Q3DBQ6"/>
<organism evidence="2 3">
    <name type="scientific">Austropuccinia psidii MF-1</name>
    <dbReference type="NCBI Taxonomy" id="1389203"/>
    <lineage>
        <taxon>Eukaryota</taxon>
        <taxon>Fungi</taxon>
        <taxon>Dikarya</taxon>
        <taxon>Basidiomycota</taxon>
        <taxon>Pucciniomycotina</taxon>
        <taxon>Pucciniomycetes</taxon>
        <taxon>Pucciniales</taxon>
        <taxon>Sphaerophragmiaceae</taxon>
        <taxon>Austropuccinia</taxon>
    </lineage>
</organism>
<dbReference type="Proteomes" id="UP000765509">
    <property type="component" value="Unassembled WGS sequence"/>
</dbReference>
<dbReference type="EMBL" id="AVOT02014435">
    <property type="protein sequence ID" value="MBW0497878.1"/>
    <property type="molecule type" value="Genomic_DNA"/>
</dbReference>
<evidence type="ECO:0000256" key="1">
    <source>
        <dbReference type="SAM" id="MobiDB-lite"/>
    </source>
</evidence>
<accession>A0A9Q3DBQ6</accession>
<feature type="region of interest" description="Disordered" evidence="1">
    <location>
        <begin position="1"/>
        <end position="31"/>
    </location>
</feature>
<keyword evidence="3" id="KW-1185">Reference proteome</keyword>
<feature type="compositionally biased region" description="Low complexity" evidence="1">
    <location>
        <begin position="17"/>
        <end position="31"/>
    </location>
</feature>
<protein>
    <submittedName>
        <fullName evidence="2">Uncharacterized protein</fullName>
    </submittedName>
</protein>
<feature type="compositionally biased region" description="Polar residues" evidence="1">
    <location>
        <begin position="1"/>
        <end position="16"/>
    </location>
</feature>
<sequence length="398" mass="45181">MVTTQSQTNKPEQTDPSKNNPKSESSSSLSATIKSSSNDFLSTHNLSFIPSDVANMPEIHDEDKDAIIQRLQRQLKLLQAQSGQDNNFFYKRFMKDLISFINNLVILSHDGSKFEEWKDGLNLLLEMVFPPTKNYCDDMDNFESLKPLEEMSLRNLFHQNVHHALNWEKFISSFEDLSSVIKDEINNTKQLEDTNANGSIMALQTNSWPDYGLVFPQQTGIYQHPHASSLPPSQNIIQRYGSKCAYCQKEGHWYVDLAPTARTSIRTAQLDTYNSEPEVIHAQHITDVNDNQILLDSSALAHVRGRSPFLFDVIPLSRPISLLLADPTTVLHATGIGQLCILLKEGELNVDNVYVLSSISGKFFISRQSVIKWFFHDSIWHLSSTSIKLNYAIIYTIQ</sequence>
<reference evidence="2" key="1">
    <citation type="submission" date="2021-03" db="EMBL/GenBank/DDBJ databases">
        <title>Draft genome sequence of rust myrtle Austropuccinia psidii MF-1, a brazilian biotype.</title>
        <authorList>
            <person name="Quecine M.C."/>
            <person name="Pachon D.M.R."/>
            <person name="Bonatelli M.L."/>
            <person name="Correr F.H."/>
            <person name="Franceschini L.M."/>
            <person name="Leite T.F."/>
            <person name="Margarido G.R.A."/>
            <person name="Almeida C.A."/>
            <person name="Ferrarezi J.A."/>
            <person name="Labate C.A."/>
        </authorList>
    </citation>
    <scope>NUCLEOTIDE SEQUENCE</scope>
    <source>
        <strain evidence="2">MF-1</strain>
    </source>
</reference>
<comment type="caution">
    <text evidence="2">The sequence shown here is derived from an EMBL/GenBank/DDBJ whole genome shotgun (WGS) entry which is preliminary data.</text>
</comment>
<proteinExistence type="predicted"/>
<evidence type="ECO:0000313" key="2">
    <source>
        <dbReference type="EMBL" id="MBW0497878.1"/>
    </source>
</evidence>
<evidence type="ECO:0000313" key="3">
    <source>
        <dbReference type="Proteomes" id="UP000765509"/>
    </source>
</evidence>